<reference evidence="2 3" key="1">
    <citation type="submission" date="2023-02" db="EMBL/GenBank/DDBJ databases">
        <title>LHISI_Scaffold_Assembly.</title>
        <authorList>
            <person name="Stuart O.P."/>
            <person name="Cleave R."/>
            <person name="Magrath M.J.L."/>
            <person name="Mikheyev A.S."/>
        </authorList>
    </citation>
    <scope>NUCLEOTIDE SEQUENCE [LARGE SCALE GENOMIC DNA]</scope>
    <source>
        <strain evidence="2">Daus_M_001</strain>
        <tissue evidence="2">Leg muscle</tissue>
    </source>
</reference>
<name>A0ABQ9GNR7_9NEOP</name>
<comment type="caution">
    <text evidence="2">The sequence shown here is derived from an EMBL/GenBank/DDBJ whole genome shotgun (WGS) entry which is preliminary data.</text>
</comment>
<sequence>MVGAVLVKGLSGLCFDCFSCDLLKFLWLVCDWSALTPTNMQHLVSSVARYTLDTSTVLIKIMNDCNTRARQLNSGMNGIPSRKPPTSGIVRHDSHVREPGSDPAENRTRFALMGFSASVDDCPGSANCADFDKNRHVVRDGDLEQIRNVAHAPPPPQLIGIGTFRGFNSGQGCARLWKLALCLIGYCVQRKVPYWLDCKLASRLPRADWRTAFRRTACFFGRRKTVQCWSEVKRSEETWAALNIEDGGNEKSPRKPSDQRHRPILQHGEFLLRSGNITSGRQISFSACASLSTTYARSGETEDPRENPPTNGIVRARFPHAKIRKEGVEEVRTSSSSFVLSPELRAGRHLAELALPVVHAVGQVEVWNLDGQVALGLLQKYQHVLVREDPCPWLERERRNLESSEIFAHKCVILGCWSVEGGEIWVSLNVEVLRADEGDANEEIWAARNSEVLRADAGDRSEYGAGLKGRWETGGPRENPPTNAIVRHDSHMRKSGDPAGDWARFALVGGERANRSATVAAKKITLFQHF</sequence>
<proteinExistence type="predicted"/>
<feature type="compositionally biased region" description="Basic and acidic residues" evidence="1">
    <location>
        <begin position="90"/>
        <end position="103"/>
    </location>
</feature>
<feature type="region of interest" description="Disordered" evidence="1">
    <location>
        <begin position="465"/>
        <end position="497"/>
    </location>
</feature>
<evidence type="ECO:0000313" key="2">
    <source>
        <dbReference type="EMBL" id="KAJ8873654.1"/>
    </source>
</evidence>
<feature type="compositionally biased region" description="Basic and acidic residues" evidence="1">
    <location>
        <begin position="486"/>
        <end position="496"/>
    </location>
</feature>
<dbReference type="Proteomes" id="UP001159363">
    <property type="component" value="Chromosome 9"/>
</dbReference>
<feature type="region of interest" description="Disordered" evidence="1">
    <location>
        <begin position="72"/>
        <end position="103"/>
    </location>
</feature>
<evidence type="ECO:0000256" key="1">
    <source>
        <dbReference type="SAM" id="MobiDB-lite"/>
    </source>
</evidence>
<protein>
    <submittedName>
        <fullName evidence="2">Uncharacterized protein</fullName>
    </submittedName>
</protein>
<keyword evidence="3" id="KW-1185">Reference proteome</keyword>
<dbReference type="EMBL" id="JARBHB010000010">
    <property type="protein sequence ID" value="KAJ8873654.1"/>
    <property type="molecule type" value="Genomic_DNA"/>
</dbReference>
<evidence type="ECO:0000313" key="3">
    <source>
        <dbReference type="Proteomes" id="UP001159363"/>
    </source>
</evidence>
<organism evidence="2 3">
    <name type="scientific">Dryococelus australis</name>
    <dbReference type="NCBI Taxonomy" id="614101"/>
    <lineage>
        <taxon>Eukaryota</taxon>
        <taxon>Metazoa</taxon>
        <taxon>Ecdysozoa</taxon>
        <taxon>Arthropoda</taxon>
        <taxon>Hexapoda</taxon>
        <taxon>Insecta</taxon>
        <taxon>Pterygota</taxon>
        <taxon>Neoptera</taxon>
        <taxon>Polyneoptera</taxon>
        <taxon>Phasmatodea</taxon>
        <taxon>Verophasmatodea</taxon>
        <taxon>Anareolatae</taxon>
        <taxon>Phasmatidae</taxon>
        <taxon>Eurycanthinae</taxon>
        <taxon>Dryococelus</taxon>
    </lineage>
</organism>
<accession>A0ABQ9GNR7</accession>
<gene>
    <name evidence="2" type="ORF">PR048_024479</name>
</gene>